<evidence type="ECO:0000313" key="8">
    <source>
        <dbReference type="Proteomes" id="UP000002729"/>
    </source>
</evidence>
<comment type="similarity">
    <text evidence="1">Belongs to the RRN3 family.</text>
</comment>
<evidence type="ECO:0000313" key="7">
    <source>
        <dbReference type="EMBL" id="EGB07890.1"/>
    </source>
</evidence>
<dbReference type="GO" id="GO:0001042">
    <property type="term" value="F:RNA polymerase I core binding"/>
    <property type="evidence" value="ECO:0007669"/>
    <property type="project" value="TreeGrafter"/>
</dbReference>
<feature type="domain" description="Nudix hydrolase" evidence="6">
    <location>
        <begin position="90"/>
        <end position="325"/>
    </location>
</feature>
<feature type="domain" description="C2H2-type" evidence="5">
    <location>
        <begin position="38"/>
        <end position="66"/>
    </location>
</feature>
<dbReference type="Gene3D" id="2.10.50.10">
    <property type="entry name" value="Tumor Necrosis Factor Receptor, subunit A, domain 2"/>
    <property type="match status" value="1"/>
</dbReference>
<dbReference type="InterPro" id="IPR000086">
    <property type="entry name" value="NUDIX_hydrolase_dom"/>
</dbReference>
<dbReference type="RefSeq" id="XP_009037267.1">
    <property type="nucleotide sequence ID" value="XM_009039019.1"/>
</dbReference>
<dbReference type="Pfam" id="PF05327">
    <property type="entry name" value="RRN3"/>
    <property type="match status" value="1"/>
</dbReference>
<feature type="compositionally biased region" description="Low complexity" evidence="3">
    <location>
        <begin position="1"/>
        <end position="12"/>
    </location>
</feature>
<dbReference type="InParanoid" id="F0YA93"/>
<dbReference type="Proteomes" id="UP000002729">
    <property type="component" value="Unassembled WGS sequence"/>
</dbReference>
<feature type="transmembrane region" description="Helical" evidence="4">
    <location>
        <begin position="1991"/>
        <end position="2008"/>
    </location>
</feature>
<feature type="compositionally biased region" description="Basic residues" evidence="3">
    <location>
        <begin position="13"/>
        <end position="22"/>
    </location>
</feature>
<keyword evidence="4" id="KW-0472">Membrane</keyword>
<gene>
    <name evidence="7" type="ORF">AURANDRAFT_71709</name>
</gene>
<dbReference type="GO" id="GO:0008270">
    <property type="term" value="F:zinc ion binding"/>
    <property type="evidence" value="ECO:0007669"/>
    <property type="project" value="UniProtKB-KW"/>
</dbReference>
<dbReference type="Pfam" id="PF00293">
    <property type="entry name" value="NUDIX"/>
    <property type="match status" value="1"/>
</dbReference>
<keyword evidence="2" id="KW-0479">Metal-binding</keyword>
<dbReference type="InterPro" id="IPR013087">
    <property type="entry name" value="Znf_C2H2_type"/>
</dbReference>
<feature type="compositionally biased region" description="Acidic residues" evidence="3">
    <location>
        <begin position="839"/>
        <end position="862"/>
    </location>
</feature>
<keyword evidence="4" id="KW-0812">Transmembrane</keyword>
<feature type="transmembrane region" description="Helical" evidence="4">
    <location>
        <begin position="1917"/>
        <end position="1941"/>
    </location>
</feature>
<dbReference type="OrthoDB" id="206213at2759"/>
<dbReference type="InterPro" id="IPR015797">
    <property type="entry name" value="NUDIX_hydrolase-like_dom_sf"/>
</dbReference>
<evidence type="ECO:0000256" key="3">
    <source>
        <dbReference type="SAM" id="MobiDB-lite"/>
    </source>
</evidence>
<sequence>MPGAPPRGANPNPRRRRRRGGNRTKTEQQPQQSATRRCVCGYCGEMFVSRSKLFRHLRELNDCRKIALSHGMPLENPIKAVERRLRRRYGDLLLAGCIVLRVKPDMASEPRLIAFRKSPRGLLLGKGDVSPYECVIVRGNEGKQKPGFPKGKIEPVDGSILGAALRETWEEAGLKADQLRVLPASAEAAANASVCLDADDSRMFADDEEVMLDETSDVIVSDESPAPAEDFPDLDDDVDAADLDRDAADDRRYASVDVREVTGRSGKRARYFVCGLSEAPRSPPKLTTQNDVDGDIADVSWVDVDVNAALLLLERKRRAALRRAAFVEKVMAAAAGDAKSAAKKQAQHDALVATIKDSDEGAAADEVETKRKVLVALGAHAPRLASRPEHRPLLRAVFQSRCASRATLGALGDLFCGVVSNNATHVAGALDAVFKSASRGFLGFDGETVVAPGSVDATKLPQYATLLRLLELCPQGVAEVPAAMAANYPYCRADGLKHEAYAKLVLALCEVHGVLEPAGLQLVAERALEIDCLVEPETLAPPEGEVFELDDVDASERHTPRKAREADPDGAGAKLDDVMDGLFTYAQKRLASDSGDAFFDVLLDVFESAILKTKQSKFVQFAVFSAAASSPARCAKFARRLTLVVADEATPLVTKVPAVAYLASLVCRCAAVDAPLVALSAEALFSAAEERLEKLRTRAGRSLVDEADQQATATLLFALVQALVYVVCFRGSDLFGRAGWGARYDALADEGRWDRLLFGNALKPLDRADARVRDEFRATLKATAKFSAAFRAKVAEAARAPRRPRSTRPGDESFFFPFDPYVLPKSARHVAPVYRDWARDDDDDDDDDGDDSSSDGDSDSESDAGGADFRKRARSFGDSPHSLSPSHMPMSLDKGSLQMPAPMSLNGDGFFPPPAPPRRDSVADDAWMRSMLALATLGAAAASSYAEESAACAAAGGAARVAEADLPDDGTCFQWDGVELANRSYCQPCLNGSYWDEFRDARAASRRAAATAAPVVVEMPYWLSGQLQASAMRILLEEVLGYAVHISLASAGSGSTARVAAACATLVPEFWYSEGIRKPEFEEATKSGAVAKNQGALGQTRLFVTASAADPPYDKLIMDHYRSIKLNPAVVAALPAAGSWGAPDAAACGGAGWTNASCVNGTYAPPNCDHGTCAEAYFVLPSWSESWYEGFLTAEGLNQGSTRVRHSQLQRLISRPFSTRLNVTATYVGVSGMADVVEAAHNASRPVLFYWWDPDPLVARVPVLPLAATPFSSACEDRHAGDPALSGANCLMNVDMLKAVAHAATLQADASLATFFAGYGADNDRQKAMMALETRGGGDLGVEDAACAWVRANEPAWRAWVTATTCAPGSVVGNGTGDCEACAAGSYAAFGADACEPCAPGSFAADAGAAACDPCPQGTAAPTTGRASCDGCVAGEYATSAGETPGIGLTSGATTCALCPAGTRSVAGASFCALCDFSLGFTSAEGSEVCDSCYPEFYWTGAACEPCPGRATCAAGTTTATLDVEEGWWRLDETSTDILECAPDTCAGGVGVTGADDSPADACERGYRGRLCSLCDDDFYLASKKCESCEGRGGEKLAIAMGLLAYGALSLLVLYTSQRPSAAEEREFEDAEHEREERASMGADAASMDAAATAELSEAVDDPAADEARRPAEAIRVHVIRMYAKLTTKWKLAFVAIQLMVSTMGTMELPPVYNGFLGSLGFFEVDFLEIAGLGCHRRVSFYGTLAMSTLGPWAFLLSVFLLWAPLSYLCCGRRHSPTAATILVLFFTFPMVSVTICRTFLCCEFDDGDAYLRADLDLRCGGRTYDFWRAYAACMLFVWPLGAPLFFYLSVWSVRSRVDPLNFKKGAEITASEQVAMVDAACEKRDLDPACFATRMLWMPYEPQFWYFECVDATKRLLLTCASLFIFPGSPTQLAFLILVVMSWTKLYGYFGPFKEDADDVLAECLNSMLTILYLGALVARTSQGPGADGLLMTTILGGLVILVYVTVTDIRRELSALELLRDILRETGRNARAASFKAMESFRSF</sequence>
<dbReference type="GeneID" id="20228358"/>
<dbReference type="PANTHER" id="PTHR12790:SF0">
    <property type="entry name" value="RNA POLYMERASE I-SPECIFIC TRANSCRIPTION INITIATION FACTOR RRN3-RELATED"/>
    <property type="match status" value="1"/>
</dbReference>
<keyword evidence="8" id="KW-1185">Reference proteome</keyword>
<evidence type="ECO:0000256" key="1">
    <source>
        <dbReference type="ARBA" id="ARBA00010098"/>
    </source>
</evidence>
<accession>F0YA93</accession>
<evidence type="ECO:0000256" key="2">
    <source>
        <dbReference type="PROSITE-ProRule" id="PRU00042"/>
    </source>
</evidence>
<dbReference type="Gene3D" id="3.90.79.10">
    <property type="entry name" value="Nucleoside Triphosphate Pyrophosphohydrolase"/>
    <property type="match status" value="1"/>
</dbReference>
<dbReference type="SMART" id="SM01411">
    <property type="entry name" value="Ephrin_rec_like"/>
    <property type="match status" value="2"/>
</dbReference>
<reference evidence="7 8" key="1">
    <citation type="journal article" date="2011" name="Proc. Natl. Acad. Sci. U.S.A.">
        <title>Niche of harmful alga Aureococcus anophagefferens revealed through ecogenomics.</title>
        <authorList>
            <person name="Gobler C.J."/>
            <person name="Berry D.L."/>
            <person name="Dyhrman S.T."/>
            <person name="Wilhelm S.W."/>
            <person name="Salamov A."/>
            <person name="Lobanov A.V."/>
            <person name="Zhang Y."/>
            <person name="Collier J.L."/>
            <person name="Wurch L.L."/>
            <person name="Kustka A.B."/>
            <person name="Dill B.D."/>
            <person name="Shah M."/>
            <person name="VerBerkmoes N.C."/>
            <person name="Kuo A."/>
            <person name="Terry A."/>
            <person name="Pangilinan J."/>
            <person name="Lindquist E.A."/>
            <person name="Lucas S."/>
            <person name="Paulsen I.T."/>
            <person name="Hattenrath-Lehmann T.K."/>
            <person name="Talmage S.C."/>
            <person name="Walker E.A."/>
            <person name="Koch F."/>
            <person name="Burson A.M."/>
            <person name="Marcoval M.A."/>
            <person name="Tang Y.Z."/>
            <person name="Lecleir G.R."/>
            <person name="Coyne K.J."/>
            <person name="Berg G.M."/>
            <person name="Bertrand E.M."/>
            <person name="Saito M.A."/>
            <person name="Gladyshev V.N."/>
            <person name="Grigoriev I.V."/>
        </authorList>
    </citation>
    <scope>NUCLEOTIDE SEQUENCE [LARGE SCALE GENOMIC DNA]</scope>
    <source>
        <strain evidence="8">CCMP 1984</strain>
    </source>
</reference>
<feature type="transmembrane region" description="Helical" evidence="4">
    <location>
        <begin position="1828"/>
        <end position="1849"/>
    </location>
</feature>
<dbReference type="KEGG" id="aaf:AURANDRAFT_71709"/>
<feature type="region of interest" description="Disordered" evidence="3">
    <location>
        <begin position="1623"/>
        <end position="1644"/>
    </location>
</feature>
<dbReference type="GO" id="GO:0001181">
    <property type="term" value="F:RNA polymerase I general transcription initiation factor activity"/>
    <property type="evidence" value="ECO:0007669"/>
    <property type="project" value="InterPro"/>
</dbReference>
<protein>
    <recommendedName>
        <fullName evidence="9">Nudix hydrolase domain-containing protein</fullName>
    </recommendedName>
</protein>
<feature type="transmembrane region" description="Helical" evidence="4">
    <location>
        <begin position="1782"/>
        <end position="1801"/>
    </location>
</feature>
<evidence type="ECO:0008006" key="9">
    <source>
        <dbReference type="Google" id="ProtNLM"/>
    </source>
</evidence>
<dbReference type="SUPFAM" id="SSF55811">
    <property type="entry name" value="Nudix"/>
    <property type="match status" value="1"/>
</dbReference>
<dbReference type="PROSITE" id="PS51462">
    <property type="entry name" value="NUDIX"/>
    <property type="match status" value="1"/>
</dbReference>
<dbReference type="InterPro" id="IPR009030">
    <property type="entry name" value="Growth_fac_rcpt_cys_sf"/>
</dbReference>
<dbReference type="GO" id="GO:0006361">
    <property type="term" value="P:transcription initiation at RNA polymerase I promoter"/>
    <property type="evidence" value="ECO:0007669"/>
    <property type="project" value="InterPro"/>
</dbReference>
<dbReference type="SUPFAM" id="SSF53850">
    <property type="entry name" value="Periplasmic binding protein-like II"/>
    <property type="match status" value="1"/>
</dbReference>
<feature type="compositionally biased region" description="Low complexity" evidence="3">
    <location>
        <begin position="879"/>
        <end position="892"/>
    </location>
</feature>
<dbReference type="InterPro" id="IPR007991">
    <property type="entry name" value="RNA_pol_I_trans_ini_fac_RRN3"/>
</dbReference>
<proteinExistence type="inferred from homology"/>
<name>F0YA93_AURAN</name>
<feature type="region of interest" description="Disordered" evidence="3">
    <location>
        <begin position="838"/>
        <end position="918"/>
    </location>
</feature>
<feature type="transmembrane region" description="Helical" evidence="4">
    <location>
        <begin position="1690"/>
        <end position="1707"/>
    </location>
</feature>
<dbReference type="PROSITE" id="PS50157">
    <property type="entry name" value="ZINC_FINGER_C2H2_2"/>
    <property type="match status" value="1"/>
</dbReference>
<keyword evidence="2" id="KW-0862">Zinc</keyword>
<evidence type="ECO:0000256" key="4">
    <source>
        <dbReference type="SAM" id="Phobius"/>
    </source>
</evidence>
<dbReference type="GO" id="GO:0005634">
    <property type="term" value="C:nucleus"/>
    <property type="evidence" value="ECO:0007669"/>
    <property type="project" value="TreeGrafter"/>
</dbReference>
<feature type="region of interest" description="Disordered" evidence="3">
    <location>
        <begin position="1"/>
        <end position="32"/>
    </location>
</feature>
<evidence type="ECO:0000259" key="5">
    <source>
        <dbReference type="PROSITE" id="PS50157"/>
    </source>
</evidence>
<evidence type="ECO:0000259" key="6">
    <source>
        <dbReference type="PROSITE" id="PS51462"/>
    </source>
</evidence>
<keyword evidence="4" id="KW-1133">Transmembrane helix</keyword>
<dbReference type="eggNOG" id="KOG2434">
    <property type="taxonomic scope" value="Eukaryota"/>
</dbReference>
<dbReference type="SUPFAM" id="SSF57184">
    <property type="entry name" value="Growth factor receptor domain"/>
    <property type="match status" value="1"/>
</dbReference>
<dbReference type="EMBL" id="GL833129">
    <property type="protein sequence ID" value="EGB07890.1"/>
    <property type="molecule type" value="Genomic_DNA"/>
</dbReference>
<organism evidence="8">
    <name type="scientific">Aureococcus anophagefferens</name>
    <name type="common">Harmful bloom alga</name>
    <dbReference type="NCBI Taxonomy" id="44056"/>
    <lineage>
        <taxon>Eukaryota</taxon>
        <taxon>Sar</taxon>
        <taxon>Stramenopiles</taxon>
        <taxon>Ochrophyta</taxon>
        <taxon>Pelagophyceae</taxon>
        <taxon>Pelagomonadales</taxon>
        <taxon>Pelagomonadaceae</taxon>
        <taxon>Aureococcus</taxon>
    </lineage>
</organism>
<feature type="transmembrane region" description="Helical" evidence="4">
    <location>
        <begin position="1597"/>
        <end position="1616"/>
    </location>
</feature>
<dbReference type="PANTHER" id="PTHR12790">
    <property type="entry name" value="TRANSCRIPTION INITIATION FACTOR IA RRN3"/>
    <property type="match status" value="1"/>
</dbReference>
<feature type="transmembrane region" description="Helical" evidence="4">
    <location>
        <begin position="1750"/>
        <end position="1770"/>
    </location>
</feature>
<keyword evidence="2" id="KW-0863">Zinc-finger</keyword>